<feature type="transmembrane region" description="Helical" evidence="5">
    <location>
        <begin position="166"/>
        <end position="185"/>
    </location>
</feature>
<dbReference type="GO" id="GO:0016020">
    <property type="term" value="C:membrane"/>
    <property type="evidence" value="ECO:0007669"/>
    <property type="project" value="UniProtKB-SubCell"/>
</dbReference>
<keyword evidence="3 5" id="KW-1133">Transmembrane helix</keyword>
<feature type="domain" description="ABC-2 type transporter transmembrane" evidence="6">
    <location>
        <begin position="54"/>
        <end position="228"/>
    </location>
</feature>
<keyword evidence="2 5" id="KW-0812">Transmembrane</keyword>
<dbReference type="EMBL" id="JACBYG010000046">
    <property type="protein sequence ID" value="NYS49277.1"/>
    <property type="molecule type" value="Genomic_DNA"/>
</dbReference>
<sequence length="237" mass="26320">MNHRLKSLLWLRWQFLQSNKFIVFVFVLSPYIDTYLLRIFDEIAGGTGTERNLGILISAFVLGAFAYGHTVALTSLIVSEEKQKRNIRTLSIAGVTAREYLISVALIPFLSAIPLASLAPLVFGLPVTNWFVYLILLFLTLVAYLCLGLVIGLLTKNSGQAASISILLMFLSMGLPLLYDIYSWLQLPTDLSLMGATVSFLVTGHVQLVSVIALLGWLILFAALAFWAYEKNRKEEG</sequence>
<dbReference type="RefSeq" id="WP_179923876.1">
    <property type="nucleotide sequence ID" value="NZ_CP128228.1"/>
</dbReference>
<dbReference type="Proteomes" id="UP000563349">
    <property type="component" value="Unassembled WGS sequence"/>
</dbReference>
<feature type="transmembrane region" description="Helical" evidence="5">
    <location>
        <begin position="21"/>
        <end position="40"/>
    </location>
</feature>
<reference evidence="7 8" key="1">
    <citation type="submission" date="2020-07" db="EMBL/GenBank/DDBJ databases">
        <title>MOT database genomes.</title>
        <authorList>
            <person name="Joseph S."/>
            <person name="Aduse-Opoku J."/>
            <person name="Hashim A."/>
            <person name="Wade W."/>
            <person name="Curtis M."/>
        </authorList>
    </citation>
    <scope>NUCLEOTIDE SEQUENCE [LARGE SCALE GENOMIC DNA]</scope>
    <source>
        <strain evidence="7 8">CCW311</strain>
    </source>
</reference>
<feature type="transmembrane region" description="Helical" evidence="5">
    <location>
        <begin position="205"/>
        <end position="229"/>
    </location>
</feature>
<evidence type="ECO:0000256" key="5">
    <source>
        <dbReference type="SAM" id="Phobius"/>
    </source>
</evidence>
<proteinExistence type="predicted"/>
<dbReference type="AlphaFoldDB" id="A0A7Z0LDA2"/>
<evidence type="ECO:0000256" key="2">
    <source>
        <dbReference type="ARBA" id="ARBA00022692"/>
    </source>
</evidence>
<keyword evidence="4 5" id="KW-0472">Membrane</keyword>
<accession>A0A7Z0LDA2</accession>
<dbReference type="InterPro" id="IPR013525">
    <property type="entry name" value="ABC2_TM"/>
</dbReference>
<keyword evidence="8" id="KW-1185">Reference proteome</keyword>
<evidence type="ECO:0000256" key="3">
    <source>
        <dbReference type="ARBA" id="ARBA00022989"/>
    </source>
</evidence>
<organism evidence="7 8">
    <name type="scientific">Streptococcus danieliae</name>
    <dbReference type="NCBI Taxonomy" id="747656"/>
    <lineage>
        <taxon>Bacteria</taxon>
        <taxon>Bacillati</taxon>
        <taxon>Bacillota</taxon>
        <taxon>Bacilli</taxon>
        <taxon>Lactobacillales</taxon>
        <taxon>Streptococcaceae</taxon>
        <taxon>Streptococcus</taxon>
    </lineage>
</organism>
<comment type="caution">
    <text evidence="7">The sequence shown here is derived from an EMBL/GenBank/DDBJ whole genome shotgun (WGS) entry which is preliminary data.</text>
</comment>
<evidence type="ECO:0000256" key="1">
    <source>
        <dbReference type="ARBA" id="ARBA00004141"/>
    </source>
</evidence>
<protein>
    <submittedName>
        <fullName evidence="7">ABC transporter permease</fullName>
    </submittedName>
</protein>
<evidence type="ECO:0000259" key="6">
    <source>
        <dbReference type="Pfam" id="PF12698"/>
    </source>
</evidence>
<feature type="transmembrane region" description="Helical" evidence="5">
    <location>
        <begin position="100"/>
        <end position="124"/>
    </location>
</feature>
<evidence type="ECO:0000256" key="4">
    <source>
        <dbReference type="ARBA" id="ARBA00023136"/>
    </source>
</evidence>
<dbReference type="GO" id="GO:0140359">
    <property type="term" value="F:ABC-type transporter activity"/>
    <property type="evidence" value="ECO:0007669"/>
    <property type="project" value="InterPro"/>
</dbReference>
<evidence type="ECO:0000313" key="7">
    <source>
        <dbReference type="EMBL" id="NYS49277.1"/>
    </source>
</evidence>
<gene>
    <name evidence="7" type="ORF">HZY93_04725</name>
</gene>
<evidence type="ECO:0000313" key="8">
    <source>
        <dbReference type="Proteomes" id="UP000563349"/>
    </source>
</evidence>
<comment type="subcellular location">
    <subcellularLocation>
        <location evidence="1">Membrane</location>
        <topology evidence="1">Multi-pass membrane protein</topology>
    </subcellularLocation>
</comment>
<name>A0A7Z0LDA2_9STRE</name>
<feature type="transmembrane region" description="Helical" evidence="5">
    <location>
        <begin position="52"/>
        <end position="79"/>
    </location>
</feature>
<feature type="transmembrane region" description="Helical" evidence="5">
    <location>
        <begin position="130"/>
        <end position="154"/>
    </location>
</feature>
<dbReference type="Pfam" id="PF12698">
    <property type="entry name" value="ABC2_membrane_3"/>
    <property type="match status" value="1"/>
</dbReference>